<comment type="caution">
    <text evidence="13">The sequence shown here is derived from an EMBL/GenBank/DDBJ whole genome shotgun (WGS) entry which is preliminary data.</text>
</comment>
<feature type="binding site" evidence="11">
    <location>
        <begin position="265"/>
        <end position="267"/>
    </location>
    <ligand>
        <name>FMN</name>
        <dbReference type="ChEBI" id="CHEBI:58210"/>
    </ligand>
</feature>
<feature type="binding site" evidence="11">
    <location>
        <position position="161"/>
    </location>
    <ligand>
        <name>Mg(2+)</name>
        <dbReference type="ChEBI" id="CHEBI:18420"/>
    </ligand>
</feature>
<evidence type="ECO:0000256" key="11">
    <source>
        <dbReference type="HAMAP-Rule" id="MF_00354"/>
    </source>
</evidence>
<keyword evidence="7 11" id="KW-0521">NADP</keyword>
<evidence type="ECO:0000313" key="14">
    <source>
        <dbReference type="Proteomes" id="UP001377804"/>
    </source>
</evidence>
<proteinExistence type="inferred from homology"/>
<evidence type="ECO:0000256" key="9">
    <source>
        <dbReference type="ARBA" id="ARBA00023235"/>
    </source>
</evidence>
<comment type="function">
    <text evidence="11">Involved in the biosynthesis of isoprenoids. Catalyzes the 1,3-allylic rearrangement of the homoallylic substrate isopentenyl (IPP) to its allylic isomer, dimethylallyl diphosphate (DMAPP).</text>
</comment>
<evidence type="ECO:0000256" key="4">
    <source>
        <dbReference type="ARBA" id="ARBA00022643"/>
    </source>
</evidence>
<dbReference type="NCBIfam" id="TIGR02151">
    <property type="entry name" value="IPP_isom_2"/>
    <property type="match status" value="1"/>
</dbReference>
<reference evidence="13 14" key="1">
    <citation type="submission" date="2023-10" db="EMBL/GenBank/DDBJ databases">
        <title>Holzapfeliella saturejae sp. nov. isolated from Satureja montana flowers.</title>
        <authorList>
            <person name="Alcantara C."/>
            <person name="Zuniga M."/>
            <person name="Landete J.M."/>
            <person name="Monedero V."/>
        </authorList>
    </citation>
    <scope>NUCLEOTIDE SEQUENCE [LARGE SCALE GENOMIC DNA]</scope>
    <source>
        <strain evidence="13 14">He02</strain>
    </source>
</reference>
<dbReference type="EC" id="5.3.3.2" evidence="11"/>
<protein>
    <recommendedName>
        <fullName evidence="11">Isopentenyl-diphosphate delta-isomerase</fullName>
        <shortName evidence="11">IPP isomerase</shortName>
        <ecNumber evidence="11">5.3.3.2</ecNumber>
    </recommendedName>
    <alternativeName>
        <fullName evidence="11">Isopentenyl diphosphate:dimethylallyl diphosphate isomerase</fullName>
    </alternativeName>
    <alternativeName>
        <fullName evidence="11">Isopentenyl pyrophosphate isomerase</fullName>
    </alternativeName>
    <alternativeName>
        <fullName evidence="11">Type 2 isopentenyl diphosphate isomerase</fullName>
        <shortName evidence="11">IDI-2</shortName>
    </alternativeName>
</protein>
<keyword evidence="5 11" id="KW-0479">Metal-binding</keyword>
<evidence type="ECO:0000256" key="1">
    <source>
        <dbReference type="ARBA" id="ARBA00001917"/>
    </source>
</evidence>
<feature type="binding site" evidence="11">
    <location>
        <position position="101"/>
    </location>
    <ligand>
        <name>FMN</name>
        <dbReference type="ChEBI" id="CHEBI:58210"/>
    </ligand>
</feature>
<comment type="catalytic activity">
    <reaction evidence="11">
        <text>isopentenyl diphosphate = dimethylallyl diphosphate</text>
        <dbReference type="Rhea" id="RHEA:23284"/>
        <dbReference type="ChEBI" id="CHEBI:57623"/>
        <dbReference type="ChEBI" id="CHEBI:128769"/>
        <dbReference type="EC" id="5.3.3.2"/>
    </reaction>
</comment>
<feature type="binding site" evidence="11">
    <location>
        <position position="221"/>
    </location>
    <ligand>
        <name>FMN</name>
        <dbReference type="ChEBI" id="CHEBI:58210"/>
    </ligand>
</feature>
<dbReference type="PANTHER" id="PTHR43665:SF1">
    <property type="entry name" value="ISOPENTENYL-DIPHOSPHATE DELTA-ISOMERASE"/>
    <property type="match status" value="1"/>
</dbReference>
<comment type="similarity">
    <text evidence="11">Belongs to the IPP isomerase type 2 family.</text>
</comment>
<comment type="caution">
    <text evidence="11">Lacks conserved residue(s) required for the propagation of feature annotation.</text>
</comment>
<feature type="binding site" evidence="11">
    <location>
        <position position="130"/>
    </location>
    <ligand>
        <name>FMN</name>
        <dbReference type="ChEBI" id="CHEBI:58210"/>
    </ligand>
</feature>
<keyword evidence="8 11" id="KW-0414">Isoprene biosynthesis</keyword>
<dbReference type="HAMAP" id="MF_00354">
    <property type="entry name" value="Idi_2"/>
    <property type="match status" value="1"/>
</dbReference>
<dbReference type="InterPro" id="IPR011179">
    <property type="entry name" value="IPdP_isomerase"/>
</dbReference>
<keyword evidence="9 11" id="KW-0413">Isomerase</keyword>
<keyword evidence="3 11" id="KW-0285">Flavoprotein</keyword>
<keyword evidence="14" id="KW-1185">Reference proteome</keyword>
<keyword evidence="2 11" id="KW-0963">Cytoplasm</keyword>
<keyword evidence="6 11" id="KW-0460">Magnesium</keyword>
<sequence>MRPENNQSIRSHRKDEHLSLAEIFYQETKNVDEFKQLSLIRPTLPETRVDQVNLTSSLFNRSLDVPLYINAMSGGSKRSFKINQQLAQLAYEFNIGIASGSASILVKEPEQAESFAILRKENPTGLVMANINPFVPVSDAKHIVHTMQADALQIHVNVVQEIIMPEGDRDFVWLDNLKKLQAELDVPVIIKEVGFGFDKHTLDLLEAEGFETVDLSGSGGTNFAKIENFRRPEHDYNYLDSIGLSTLQSLLNAQDINMTYLASGGVKTPLDALKCLSLGAQAVGISGVLLHQLERHGYDQAKNWLATFIKQLKELTAVFGAQTVTDLPKIQKYYHLELQNYREQLSTDFKTEH</sequence>
<evidence type="ECO:0000256" key="8">
    <source>
        <dbReference type="ARBA" id="ARBA00023229"/>
    </source>
</evidence>
<dbReference type="InterPro" id="IPR013785">
    <property type="entry name" value="Aldolase_TIM"/>
</dbReference>
<feature type="binding site" evidence="11">
    <location>
        <begin position="286"/>
        <end position="287"/>
    </location>
    <ligand>
        <name>FMN</name>
        <dbReference type="ChEBI" id="CHEBI:58210"/>
    </ligand>
</feature>
<feature type="binding site" evidence="11">
    <location>
        <position position="160"/>
    </location>
    <ligand>
        <name>substrate</name>
    </ligand>
</feature>
<dbReference type="GO" id="GO:0004452">
    <property type="term" value="F:isopentenyl-diphosphate delta-isomerase activity"/>
    <property type="evidence" value="ECO:0007669"/>
    <property type="project" value="UniProtKB-EC"/>
</dbReference>
<dbReference type="Proteomes" id="UP001377804">
    <property type="component" value="Unassembled WGS sequence"/>
</dbReference>
<keyword evidence="4 11" id="KW-0288">FMN</keyword>
<accession>A0ABU8SGG6</accession>
<comment type="cofactor">
    <cofactor evidence="1 11">
        <name>FMN</name>
        <dbReference type="ChEBI" id="CHEBI:58210"/>
    </cofactor>
</comment>
<dbReference type="Pfam" id="PF01070">
    <property type="entry name" value="FMN_dh"/>
    <property type="match status" value="1"/>
</dbReference>
<evidence type="ECO:0000313" key="13">
    <source>
        <dbReference type="EMBL" id="MEJ6348478.1"/>
    </source>
</evidence>
<gene>
    <name evidence="11 13" type="primary">fni</name>
    <name evidence="13" type="ORF">R4Y45_04455</name>
</gene>
<dbReference type="InterPro" id="IPR000262">
    <property type="entry name" value="FMN-dep_DH"/>
</dbReference>
<evidence type="ECO:0000256" key="2">
    <source>
        <dbReference type="ARBA" id="ARBA00022490"/>
    </source>
</evidence>
<organism evidence="13 14">
    <name type="scientific">Holzapfeliella saturejae</name>
    <dbReference type="NCBI Taxonomy" id="3082953"/>
    <lineage>
        <taxon>Bacteria</taxon>
        <taxon>Bacillati</taxon>
        <taxon>Bacillota</taxon>
        <taxon>Bacilli</taxon>
        <taxon>Lactobacillales</taxon>
        <taxon>Lactobacillaceae</taxon>
        <taxon>Holzapfeliella</taxon>
    </lineage>
</organism>
<dbReference type="Gene3D" id="3.20.20.70">
    <property type="entry name" value="Aldolase class I"/>
    <property type="match status" value="1"/>
</dbReference>
<comment type="cofactor">
    <cofactor evidence="11">
        <name>NADPH</name>
        <dbReference type="ChEBI" id="CHEBI:57783"/>
    </cofactor>
</comment>
<feature type="binding site" evidence="11">
    <location>
        <begin position="13"/>
        <end position="14"/>
    </location>
    <ligand>
        <name>substrate</name>
    </ligand>
</feature>
<evidence type="ECO:0000259" key="12">
    <source>
        <dbReference type="Pfam" id="PF01070"/>
    </source>
</evidence>
<dbReference type="PANTHER" id="PTHR43665">
    <property type="entry name" value="ISOPENTENYL-DIPHOSPHATE DELTA-ISOMERASE"/>
    <property type="match status" value="1"/>
</dbReference>
<comment type="cofactor">
    <cofactor evidence="11">
        <name>Mg(2+)</name>
        <dbReference type="ChEBI" id="CHEBI:18420"/>
    </cofactor>
</comment>
<comment type="subunit">
    <text evidence="10 11">Homooctamer. Dimer of tetramers.</text>
</comment>
<comment type="subcellular location">
    <subcellularLocation>
        <location evidence="11">Cytoplasm</location>
    </subcellularLocation>
</comment>
<evidence type="ECO:0000256" key="6">
    <source>
        <dbReference type="ARBA" id="ARBA00022842"/>
    </source>
</evidence>
<feature type="binding site" evidence="11">
    <location>
        <position position="216"/>
    </location>
    <ligand>
        <name>FMN</name>
        <dbReference type="ChEBI" id="CHEBI:58210"/>
    </ligand>
</feature>
<dbReference type="PIRSF" id="PIRSF003314">
    <property type="entry name" value="IPP_isomerase"/>
    <property type="match status" value="1"/>
</dbReference>
<evidence type="ECO:0000256" key="3">
    <source>
        <dbReference type="ARBA" id="ARBA00022630"/>
    </source>
</evidence>
<evidence type="ECO:0000256" key="7">
    <source>
        <dbReference type="ARBA" id="ARBA00022857"/>
    </source>
</evidence>
<feature type="domain" description="FMN-dependent dehydrogenase" evidence="12">
    <location>
        <begin position="161"/>
        <end position="327"/>
    </location>
</feature>
<dbReference type="RefSeq" id="WP_339969683.1">
    <property type="nucleotide sequence ID" value="NZ_JAWMWG010000001.1"/>
</dbReference>
<dbReference type="CDD" id="cd02811">
    <property type="entry name" value="IDI-2_FMN"/>
    <property type="match status" value="1"/>
</dbReference>
<feature type="binding site" evidence="11">
    <location>
        <position position="191"/>
    </location>
    <ligand>
        <name>FMN</name>
        <dbReference type="ChEBI" id="CHEBI:58210"/>
    </ligand>
</feature>
<dbReference type="EMBL" id="JAWMWG010000001">
    <property type="protein sequence ID" value="MEJ6348478.1"/>
    <property type="molecule type" value="Genomic_DNA"/>
</dbReference>
<name>A0ABU8SGG6_9LACO</name>
<evidence type="ECO:0000256" key="10">
    <source>
        <dbReference type="ARBA" id="ARBA00025810"/>
    </source>
</evidence>
<dbReference type="SUPFAM" id="SSF51395">
    <property type="entry name" value="FMN-linked oxidoreductases"/>
    <property type="match status" value="1"/>
</dbReference>
<evidence type="ECO:0000256" key="5">
    <source>
        <dbReference type="ARBA" id="ARBA00022723"/>
    </source>
</evidence>